<dbReference type="InterPro" id="IPR011006">
    <property type="entry name" value="CheY-like_superfamily"/>
</dbReference>
<dbReference type="InterPro" id="IPR050595">
    <property type="entry name" value="Bact_response_regulator"/>
</dbReference>
<gene>
    <name evidence="8" type="ORF">G3446_20265</name>
</gene>
<evidence type="ECO:0000259" key="7">
    <source>
        <dbReference type="PROSITE" id="PS50110"/>
    </source>
</evidence>
<evidence type="ECO:0000256" key="2">
    <source>
        <dbReference type="ARBA" id="ARBA00023012"/>
    </source>
</evidence>
<dbReference type="InterPro" id="IPR001789">
    <property type="entry name" value="Sig_transdc_resp-reg_receiver"/>
</dbReference>
<sequence length="272" mass="30573">MAAAESREFSIALCGFPESDEKALNRAFMLSKVRPRRYLFWEPGRRRPDFFAVNEDLSAGSQVWADLRAQFSGHVIPVVRIGAADKLADEFAGVVNVFFKRPILANRILKTLDALVTEVYQFAPELAIHDDMSMPLRGEEAHVTQSAQEAPPSYTKRILVVDDSESVRKMMEMRLAKKGYAVDFAVTGEEALTRAREQSYDLIFLDVMLPGISGYDVSRHLKKDIRVRAPVVMLTGKTSRIDKLRGTLASADAYLTKPLTIDSLNDTLQRYL</sequence>
<dbReference type="CDD" id="cd17574">
    <property type="entry name" value="REC_OmpR"/>
    <property type="match status" value="1"/>
</dbReference>
<dbReference type="SUPFAM" id="SSF52172">
    <property type="entry name" value="CheY-like"/>
    <property type="match status" value="1"/>
</dbReference>
<evidence type="ECO:0000256" key="1">
    <source>
        <dbReference type="ARBA" id="ARBA00022553"/>
    </source>
</evidence>
<comment type="caution">
    <text evidence="8">The sequence shown here is derived from an EMBL/GenBank/DDBJ whole genome shotgun (WGS) entry which is preliminary data.</text>
</comment>
<keyword evidence="9" id="KW-1185">Reference proteome</keyword>
<keyword evidence="3" id="KW-0805">Transcription regulation</keyword>
<feature type="domain" description="Response regulatory" evidence="7">
    <location>
        <begin position="157"/>
        <end position="272"/>
    </location>
</feature>
<dbReference type="AlphaFoldDB" id="A0A6M0K4J0"/>
<keyword evidence="2" id="KW-0902">Two-component regulatory system</keyword>
<keyword evidence="5" id="KW-0804">Transcription</keyword>
<accession>A0A6M0K4J0</accession>
<dbReference type="Gene3D" id="3.40.50.2300">
    <property type="match status" value="1"/>
</dbReference>
<organism evidence="8 9">
    <name type="scientific">Thiorhodococcus minor</name>
    <dbReference type="NCBI Taxonomy" id="57489"/>
    <lineage>
        <taxon>Bacteria</taxon>
        <taxon>Pseudomonadati</taxon>
        <taxon>Pseudomonadota</taxon>
        <taxon>Gammaproteobacteria</taxon>
        <taxon>Chromatiales</taxon>
        <taxon>Chromatiaceae</taxon>
        <taxon>Thiorhodococcus</taxon>
    </lineage>
</organism>
<feature type="modified residue" description="4-aspartylphosphate" evidence="6">
    <location>
        <position position="206"/>
    </location>
</feature>
<evidence type="ECO:0000256" key="5">
    <source>
        <dbReference type="ARBA" id="ARBA00023163"/>
    </source>
</evidence>
<dbReference type="PANTHER" id="PTHR44591">
    <property type="entry name" value="STRESS RESPONSE REGULATOR PROTEIN 1"/>
    <property type="match status" value="1"/>
</dbReference>
<protein>
    <submittedName>
        <fullName evidence="8">Response regulator</fullName>
    </submittedName>
</protein>
<dbReference type="Pfam" id="PF00072">
    <property type="entry name" value="Response_reg"/>
    <property type="match status" value="1"/>
</dbReference>
<dbReference type="PROSITE" id="PS50110">
    <property type="entry name" value="RESPONSE_REGULATORY"/>
    <property type="match status" value="1"/>
</dbReference>
<name>A0A6M0K4J0_9GAMM</name>
<evidence type="ECO:0000256" key="4">
    <source>
        <dbReference type="ARBA" id="ARBA00023125"/>
    </source>
</evidence>
<proteinExistence type="predicted"/>
<keyword evidence="1 6" id="KW-0597">Phosphoprotein</keyword>
<evidence type="ECO:0000256" key="3">
    <source>
        <dbReference type="ARBA" id="ARBA00023015"/>
    </source>
</evidence>
<dbReference type="Proteomes" id="UP000483379">
    <property type="component" value="Unassembled WGS sequence"/>
</dbReference>
<dbReference type="GO" id="GO:0000160">
    <property type="term" value="P:phosphorelay signal transduction system"/>
    <property type="evidence" value="ECO:0007669"/>
    <property type="project" value="UniProtKB-KW"/>
</dbReference>
<dbReference type="PANTHER" id="PTHR44591:SF3">
    <property type="entry name" value="RESPONSE REGULATORY DOMAIN-CONTAINING PROTEIN"/>
    <property type="match status" value="1"/>
</dbReference>
<dbReference type="SMART" id="SM00448">
    <property type="entry name" value="REC"/>
    <property type="match status" value="1"/>
</dbReference>
<keyword evidence="4" id="KW-0238">DNA-binding</keyword>
<dbReference type="RefSeq" id="WP_164454722.1">
    <property type="nucleotide sequence ID" value="NZ_JAAIJQ010000077.1"/>
</dbReference>
<evidence type="ECO:0000313" key="9">
    <source>
        <dbReference type="Proteomes" id="UP000483379"/>
    </source>
</evidence>
<dbReference type="FunFam" id="3.40.50.2300:FF:000001">
    <property type="entry name" value="DNA-binding response regulator PhoB"/>
    <property type="match status" value="1"/>
</dbReference>
<reference evidence="8 9" key="1">
    <citation type="submission" date="2020-02" db="EMBL/GenBank/DDBJ databases">
        <title>Genome sequences of Thiorhodococcus mannitoliphagus and Thiorhodococcus minor, purple sulfur photosynthetic bacteria in the gammaproteobacterial family, Chromatiaceae.</title>
        <authorList>
            <person name="Aviles F.A."/>
            <person name="Meyer T.E."/>
            <person name="Kyndt J.A."/>
        </authorList>
    </citation>
    <scope>NUCLEOTIDE SEQUENCE [LARGE SCALE GENOMIC DNA]</scope>
    <source>
        <strain evidence="8 9">DSM 11518</strain>
    </source>
</reference>
<evidence type="ECO:0000313" key="8">
    <source>
        <dbReference type="EMBL" id="NEV64191.1"/>
    </source>
</evidence>
<evidence type="ECO:0000256" key="6">
    <source>
        <dbReference type="PROSITE-ProRule" id="PRU00169"/>
    </source>
</evidence>
<dbReference type="GO" id="GO:0003677">
    <property type="term" value="F:DNA binding"/>
    <property type="evidence" value="ECO:0007669"/>
    <property type="project" value="UniProtKB-KW"/>
</dbReference>
<dbReference type="EMBL" id="JAAIJQ010000077">
    <property type="protein sequence ID" value="NEV64191.1"/>
    <property type="molecule type" value="Genomic_DNA"/>
</dbReference>